<evidence type="ECO:0000313" key="2">
    <source>
        <dbReference type="EMBL" id="CAF0899453.1"/>
    </source>
</evidence>
<reference evidence="2" key="1">
    <citation type="submission" date="2021-02" db="EMBL/GenBank/DDBJ databases">
        <authorList>
            <person name="Nowell W R."/>
        </authorList>
    </citation>
    <scope>NUCLEOTIDE SEQUENCE</scope>
</reference>
<dbReference type="EMBL" id="CAJNOM010000171">
    <property type="protein sequence ID" value="CAF1176339.1"/>
    <property type="molecule type" value="Genomic_DNA"/>
</dbReference>
<evidence type="ECO:0000313" key="3">
    <source>
        <dbReference type="EMBL" id="CAF1176339.1"/>
    </source>
</evidence>
<gene>
    <name evidence="2" type="ORF">BJG266_LOCUS10390</name>
    <name evidence="3" type="ORF">QVE165_LOCUS24415</name>
</gene>
<feature type="region of interest" description="Disordered" evidence="1">
    <location>
        <begin position="1"/>
        <end position="22"/>
    </location>
</feature>
<evidence type="ECO:0000256" key="1">
    <source>
        <dbReference type="SAM" id="MobiDB-lite"/>
    </source>
</evidence>
<name>A0A813ZK18_9BILA</name>
<sequence>MMVYPGETPIHHPHNNNNGRKTQETVFVINRNNQIVPESSFADTLSSEPSSYTVSDLQRSLESNTGDIIGRTTPDENEKIIQNILHIIQKPERRTF</sequence>
<protein>
    <submittedName>
        <fullName evidence="2">Uncharacterized protein</fullName>
    </submittedName>
</protein>
<dbReference type="AlphaFoldDB" id="A0A813ZK18"/>
<dbReference type="EMBL" id="CAJNOI010000036">
    <property type="protein sequence ID" value="CAF0899453.1"/>
    <property type="molecule type" value="Genomic_DNA"/>
</dbReference>
<organism evidence="2 5">
    <name type="scientific">Adineta steineri</name>
    <dbReference type="NCBI Taxonomy" id="433720"/>
    <lineage>
        <taxon>Eukaryota</taxon>
        <taxon>Metazoa</taxon>
        <taxon>Spiralia</taxon>
        <taxon>Gnathifera</taxon>
        <taxon>Rotifera</taxon>
        <taxon>Eurotatoria</taxon>
        <taxon>Bdelloidea</taxon>
        <taxon>Adinetida</taxon>
        <taxon>Adinetidae</taxon>
        <taxon>Adineta</taxon>
    </lineage>
</organism>
<dbReference type="Proteomes" id="UP000663877">
    <property type="component" value="Unassembled WGS sequence"/>
</dbReference>
<comment type="caution">
    <text evidence="2">The sequence shown here is derived from an EMBL/GenBank/DDBJ whole genome shotgun (WGS) entry which is preliminary data.</text>
</comment>
<keyword evidence="4" id="KW-1185">Reference proteome</keyword>
<dbReference type="Proteomes" id="UP000663832">
    <property type="component" value="Unassembled WGS sequence"/>
</dbReference>
<evidence type="ECO:0000313" key="4">
    <source>
        <dbReference type="Proteomes" id="UP000663832"/>
    </source>
</evidence>
<accession>A0A813ZK18</accession>
<evidence type="ECO:0000313" key="5">
    <source>
        <dbReference type="Proteomes" id="UP000663877"/>
    </source>
</evidence>
<proteinExistence type="predicted"/>